<evidence type="ECO:0000259" key="2">
    <source>
        <dbReference type="PROSITE" id="PS51387"/>
    </source>
</evidence>
<reference evidence="4" key="1">
    <citation type="submission" date="2018-07" db="EMBL/GenBank/DDBJ databases">
        <title>Genome sequence of Erythrobacter strain YH-07, an antagonistic bacterium isolated from Yellow Sea.</title>
        <authorList>
            <person name="Tang T."/>
            <person name="Liu Q."/>
            <person name="Sun X."/>
        </authorList>
    </citation>
    <scope>NUCLEOTIDE SEQUENCE [LARGE SCALE GENOMIC DNA]</scope>
    <source>
        <strain evidence="4">YH-07</strain>
    </source>
</reference>
<keyword evidence="4" id="KW-1185">Reference proteome</keyword>
<keyword evidence="1" id="KW-0274">FAD</keyword>
<evidence type="ECO:0000256" key="1">
    <source>
        <dbReference type="ARBA" id="ARBA00022827"/>
    </source>
</evidence>
<dbReference type="InterPro" id="IPR016169">
    <property type="entry name" value="FAD-bd_PCMH_sub2"/>
</dbReference>
<dbReference type="InterPro" id="IPR006094">
    <property type="entry name" value="Oxid_FAD_bind_N"/>
</dbReference>
<keyword evidence="1" id="KW-0285">Flavoprotein</keyword>
<proteinExistence type="predicted"/>
<evidence type="ECO:0000313" key="4">
    <source>
        <dbReference type="Proteomes" id="UP000254508"/>
    </source>
</evidence>
<sequence length="532" mass="58932">MTLPDSVPERSWFRSCEDVVPVLANARRAGYGGKTVAWQGGAMIGSNLSRSERRADARAAGTEGKRWIRSWINVFRCETEARVPADEARLGKLIGEGEYTCIGKSHSYNGVQVVPGVTAMMMREGGLKTLTYDAATETVRVGASVSVRDLKLFLRDEHGRGLHNSGNYMEQSVIGALATGTHGFGPRAVMADSIVELTFLNGTGQRVTLKRGDPDFAYVALSFGTIAPIVELVLETKPLEPYVSVSSMSRLSKLGELKQGSIAANWAVLPYTDPDDPVIMLHALAECDKGQEPSAHPEAKGGSGWFAKWFLKRYYKFDRFLPKLRRPMQRFIDWLDLKQSERVVTDPGDLDYLYDPKPGLKENRAPSITRGLFSTTYTGYNLAFFVPLEKAPAVVKFIIHEADALRDLGFYLKGIISVRELPGEAGPHFAANARQAMAAIDLFADPRDYAWLERLQLLVMQYEPDTRPHFGKSALGPHFRDSLGQAHLDRLMDIHRTHYPQGRLMFSERVRTMLDVGRPLPGEAAADSGLVG</sequence>
<dbReference type="EMBL" id="CP031357">
    <property type="protein sequence ID" value="AXK42747.1"/>
    <property type="molecule type" value="Genomic_DNA"/>
</dbReference>
<dbReference type="PROSITE" id="PS51387">
    <property type="entry name" value="FAD_PCMH"/>
    <property type="match status" value="1"/>
</dbReference>
<dbReference type="PANTHER" id="PTHR43762">
    <property type="entry name" value="L-GULONOLACTONE OXIDASE"/>
    <property type="match status" value="1"/>
</dbReference>
<dbReference type="GO" id="GO:0071949">
    <property type="term" value="F:FAD binding"/>
    <property type="evidence" value="ECO:0007669"/>
    <property type="project" value="InterPro"/>
</dbReference>
<dbReference type="GO" id="GO:0003885">
    <property type="term" value="F:D-arabinono-1,4-lactone oxidase activity"/>
    <property type="evidence" value="ECO:0007669"/>
    <property type="project" value="TreeGrafter"/>
</dbReference>
<dbReference type="Gene3D" id="3.30.465.10">
    <property type="match status" value="1"/>
</dbReference>
<dbReference type="InterPro" id="IPR016166">
    <property type="entry name" value="FAD-bd_PCMH"/>
</dbReference>
<dbReference type="KEGG" id="err:DVR09_10775"/>
<dbReference type="AlphaFoldDB" id="A0A345YFP5"/>
<protein>
    <submittedName>
        <fullName evidence="3">FAD-binding protein</fullName>
    </submittedName>
</protein>
<dbReference type="OrthoDB" id="9800184at2"/>
<evidence type="ECO:0000313" key="3">
    <source>
        <dbReference type="EMBL" id="AXK42747.1"/>
    </source>
</evidence>
<dbReference type="InterPro" id="IPR010031">
    <property type="entry name" value="FAD_lactone_oxidase-like"/>
</dbReference>
<name>A0A345YFP5_9SPHN</name>
<feature type="domain" description="FAD-binding PCMH-type" evidence="2">
    <location>
        <begin position="74"/>
        <end position="239"/>
    </location>
</feature>
<dbReference type="PANTHER" id="PTHR43762:SF1">
    <property type="entry name" value="D-ARABINONO-1,4-LACTONE OXIDASE"/>
    <property type="match status" value="1"/>
</dbReference>
<gene>
    <name evidence="3" type="ORF">DVR09_10775</name>
</gene>
<dbReference type="SUPFAM" id="SSF56176">
    <property type="entry name" value="FAD-binding/transporter-associated domain-like"/>
    <property type="match status" value="1"/>
</dbReference>
<accession>A0A345YFP5</accession>
<dbReference type="Proteomes" id="UP000254508">
    <property type="component" value="Chromosome"/>
</dbReference>
<dbReference type="Pfam" id="PF01565">
    <property type="entry name" value="FAD_binding_4"/>
    <property type="match status" value="1"/>
</dbReference>
<organism evidence="3 4">
    <name type="scientific">Erythrobacter aureus</name>
    <dbReference type="NCBI Taxonomy" id="2182384"/>
    <lineage>
        <taxon>Bacteria</taxon>
        <taxon>Pseudomonadati</taxon>
        <taxon>Pseudomonadota</taxon>
        <taxon>Alphaproteobacteria</taxon>
        <taxon>Sphingomonadales</taxon>
        <taxon>Erythrobacteraceae</taxon>
        <taxon>Erythrobacter/Porphyrobacter group</taxon>
        <taxon>Erythrobacter</taxon>
    </lineage>
</organism>
<dbReference type="InterPro" id="IPR036318">
    <property type="entry name" value="FAD-bd_PCMH-like_sf"/>
</dbReference>